<dbReference type="EMBL" id="JAPCID010000078">
    <property type="protein sequence ID" value="MDA0142191.1"/>
    <property type="molecule type" value="Genomic_DNA"/>
</dbReference>
<dbReference type="PANTHER" id="PTHR38009:SF1">
    <property type="entry name" value="CONSERVED HYPOTHETICAL PHAGE TAIL PROTEIN"/>
    <property type="match status" value="1"/>
</dbReference>
<dbReference type="Proteomes" id="UP001147700">
    <property type="component" value="Unassembled WGS sequence"/>
</dbReference>
<organism evidence="1 2">
    <name type="scientific">Solirubrobacter deserti</name>
    <dbReference type="NCBI Taxonomy" id="2282478"/>
    <lineage>
        <taxon>Bacteria</taxon>
        <taxon>Bacillati</taxon>
        <taxon>Actinomycetota</taxon>
        <taxon>Thermoleophilia</taxon>
        <taxon>Solirubrobacterales</taxon>
        <taxon>Solirubrobacteraceae</taxon>
        <taxon>Solirubrobacter</taxon>
    </lineage>
</organism>
<dbReference type="InterPro" id="IPR010667">
    <property type="entry name" value="Phage_T4_Gp19"/>
</dbReference>
<accession>A0ABT4RV98</accession>
<gene>
    <name evidence="1" type="ORF">OJ962_32200</name>
</gene>
<dbReference type="Pfam" id="PF06841">
    <property type="entry name" value="Phage_T4_gp19"/>
    <property type="match status" value="1"/>
</dbReference>
<keyword evidence="2" id="KW-1185">Reference proteome</keyword>
<comment type="caution">
    <text evidence="1">The sequence shown here is derived from an EMBL/GenBank/DDBJ whole genome shotgun (WGS) entry which is preliminary data.</text>
</comment>
<name>A0ABT4RV98_9ACTN</name>
<dbReference type="PANTHER" id="PTHR38009">
    <property type="entry name" value="CONSERVED HYPOTHETICAL PHAGE TAIL PROTEIN"/>
    <property type="match status" value="1"/>
</dbReference>
<dbReference type="NCBIfam" id="TIGR02241">
    <property type="entry name" value="conserved hypothetical phage tail region protein"/>
    <property type="match status" value="1"/>
</dbReference>
<dbReference type="InterPro" id="IPR011747">
    <property type="entry name" value="CHP02241"/>
</dbReference>
<evidence type="ECO:0000313" key="1">
    <source>
        <dbReference type="EMBL" id="MDA0142191.1"/>
    </source>
</evidence>
<evidence type="ECO:0000313" key="2">
    <source>
        <dbReference type="Proteomes" id="UP001147700"/>
    </source>
</evidence>
<proteinExistence type="predicted"/>
<protein>
    <submittedName>
        <fullName evidence="1">Phage tail protein</fullName>
    </submittedName>
</protein>
<dbReference type="RefSeq" id="WP_202956771.1">
    <property type="nucleotide sequence ID" value="NZ_JAPCID010000078.1"/>
</dbReference>
<sequence>MPANDKEAHVPIWFTLQIGGAEAAGFFKEATGFDSESEVTEIKRSLPNGRTDVIKAMGNTKWGDIELKRGIDQDKTLWEWRKMIVDGKLKEARKDCTITMMDYELKPVVTYSIINAWPKKYTGVGLKADSNEVAVEGITLCHEGFEIK</sequence>
<reference evidence="1" key="1">
    <citation type="submission" date="2022-10" db="EMBL/GenBank/DDBJ databases">
        <title>The WGS of Solirubrobacter sp. CPCC 204708.</title>
        <authorList>
            <person name="Jiang Z."/>
        </authorList>
    </citation>
    <scope>NUCLEOTIDE SEQUENCE</scope>
    <source>
        <strain evidence="1">CPCC 204708</strain>
    </source>
</reference>